<reference evidence="2 3" key="1">
    <citation type="journal article" date="2016" name="Mol. Biol. Evol.">
        <title>Comparative Genomics of Early-Diverging Mushroom-Forming Fungi Provides Insights into the Origins of Lignocellulose Decay Capabilities.</title>
        <authorList>
            <person name="Nagy L.G."/>
            <person name="Riley R."/>
            <person name="Tritt A."/>
            <person name="Adam C."/>
            <person name="Daum C."/>
            <person name="Floudas D."/>
            <person name="Sun H."/>
            <person name="Yadav J.S."/>
            <person name="Pangilinan J."/>
            <person name="Larsson K.H."/>
            <person name="Matsuura K."/>
            <person name="Barry K."/>
            <person name="Labutti K."/>
            <person name="Kuo R."/>
            <person name="Ohm R.A."/>
            <person name="Bhattacharya S.S."/>
            <person name="Shirouzu T."/>
            <person name="Yoshinaga Y."/>
            <person name="Martin F.M."/>
            <person name="Grigoriev I.V."/>
            <person name="Hibbett D.S."/>
        </authorList>
    </citation>
    <scope>NUCLEOTIDE SEQUENCE [LARGE SCALE GENOMIC DNA]</scope>
    <source>
        <strain evidence="2 3">CBS 109695</strain>
    </source>
</reference>
<accession>A0A166BTH9</accession>
<organism evidence="2 3">
    <name type="scientific">Athelia psychrophila</name>
    <dbReference type="NCBI Taxonomy" id="1759441"/>
    <lineage>
        <taxon>Eukaryota</taxon>
        <taxon>Fungi</taxon>
        <taxon>Dikarya</taxon>
        <taxon>Basidiomycota</taxon>
        <taxon>Agaricomycotina</taxon>
        <taxon>Agaricomycetes</taxon>
        <taxon>Agaricomycetidae</taxon>
        <taxon>Atheliales</taxon>
        <taxon>Atheliaceae</taxon>
        <taxon>Athelia</taxon>
    </lineage>
</organism>
<dbReference type="OrthoDB" id="21204at2759"/>
<evidence type="ECO:0000313" key="2">
    <source>
        <dbReference type="EMBL" id="KZP12957.1"/>
    </source>
</evidence>
<sequence length="210" mass="23745">MPSPPQSPTSLENLTVRKPTHENDRPHKRAKREESPLRASPSPLTRTLIPKADTAADIDEDEDEVKDIADDKITKEEDANEDGDEQDEDEEQCSICLQPLVDRTVIPTCAHEFCFDRGGGEAALCLEPLHALPPRARRLRREHRARRARTAFLRRELRVWEDQAVDVRSEAAVRLPPEFLDVDGREVAEHFAHEVYAFGASAKVALLCVR</sequence>
<dbReference type="EMBL" id="KV417640">
    <property type="protein sequence ID" value="KZP12957.1"/>
    <property type="molecule type" value="Genomic_DNA"/>
</dbReference>
<dbReference type="InterPro" id="IPR013083">
    <property type="entry name" value="Znf_RING/FYVE/PHD"/>
</dbReference>
<keyword evidence="3" id="KW-1185">Reference proteome</keyword>
<evidence type="ECO:0000256" key="1">
    <source>
        <dbReference type="SAM" id="MobiDB-lite"/>
    </source>
</evidence>
<dbReference type="SUPFAM" id="SSF57850">
    <property type="entry name" value="RING/U-box"/>
    <property type="match status" value="1"/>
</dbReference>
<name>A0A166BTH9_9AGAM</name>
<feature type="compositionally biased region" description="Basic and acidic residues" evidence="1">
    <location>
        <begin position="19"/>
        <end position="36"/>
    </location>
</feature>
<dbReference type="AlphaFoldDB" id="A0A166BTH9"/>
<protein>
    <recommendedName>
        <fullName evidence="4">RING-type domain-containing protein</fullName>
    </recommendedName>
</protein>
<proteinExistence type="predicted"/>
<feature type="compositionally biased region" description="Basic and acidic residues" evidence="1">
    <location>
        <begin position="66"/>
        <end position="77"/>
    </location>
</feature>
<gene>
    <name evidence="2" type="ORF">FIBSPDRAFT_1049764</name>
</gene>
<dbReference type="Proteomes" id="UP000076532">
    <property type="component" value="Unassembled WGS sequence"/>
</dbReference>
<feature type="compositionally biased region" description="Acidic residues" evidence="1">
    <location>
        <begin position="56"/>
        <end position="65"/>
    </location>
</feature>
<evidence type="ECO:0008006" key="4">
    <source>
        <dbReference type="Google" id="ProtNLM"/>
    </source>
</evidence>
<dbReference type="Gene3D" id="3.30.40.10">
    <property type="entry name" value="Zinc/RING finger domain, C3HC4 (zinc finger)"/>
    <property type="match status" value="1"/>
</dbReference>
<feature type="compositionally biased region" description="Acidic residues" evidence="1">
    <location>
        <begin position="78"/>
        <end position="91"/>
    </location>
</feature>
<feature type="region of interest" description="Disordered" evidence="1">
    <location>
        <begin position="1"/>
        <end position="91"/>
    </location>
</feature>
<dbReference type="STRING" id="436010.A0A166BTH9"/>
<evidence type="ECO:0000313" key="3">
    <source>
        <dbReference type="Proteomes" id="UP000076532"/>
    </source>
</evidence>